<dbReference type="AlphaFoldDB" id="A0A896TAX9"/>
<evidence type="ECO:0000313" key="2">
    <source>
        <dbReference type="Proteomes" id="UP000663552"/>
    </source>
</evidence>
<dbReference type="InterPro" id="IPR018963">
    <property type="entry name" value="Mycophage_D29_Gp19"/>
</dbReference>
<gene>
    <name evidence="1" type="ORF">LL1196_1574</name>
</gene>
<reference evidence="1" key="1">
    <citation type="journal article" date="2020" name="Mol. Microbiol.">
        <title>The CWPS Rubik's cube: Linking diversity of cell wall polysaccharide structures with the encoded biosynthetic machinery of selected Lactococcus lactis strains.</title>
        <authorList>
            <person name="Mahony J."/>
            <person name="Frantzen C."/>
            <person name="Vinogradov E."/>
            <person name="Sadovskaya I."/>
            <person name="Theodorou I."/>
            <person name="Kelleher P."/>
            <person name="Chapot-Chartier M.P."/>
            <person name="Cambillau C."/>
            <person name="Holo H."/>
            <person name="van Sinderen D."/>
        </authorList>
    </citation>
    <scope>NUCLEOTIDE SEQUENCE</scope>
    <source>
        <strain evidence="1">1196</strain>
    </source>
</reference>
<dbReference type="RefSeq" id="WP_205536363.1">
    <property type="nucleotide sequence ID" value="NZ_CP032148.2"/>
</dbReference>
<name>A0A896TAX9_LACLC</name>
<dbReference type="EMBL" id="CP032148">
    <property type="protein sequence ID" value="QSD63195.1"/>
    <property type="molecule type" value="Genomic_DNA"/>
</dbReference>
<evidence type="ECO:0000313" key="1">
    <source>
        <dbReference type="EMBL" id="QSD63195.1"/>
    </source>
</evidence>
<sequence length="132" mass="14734">MNPFATVDDLTMLWRPLKQDEKERAEKLLEIVSDSLREEADKVGKYLDAMIAEKPPYFASVVKSVTVDIVARTLMTSTDQEPMTQTTESALGYSMSGSYLVPGGGLFIKNSELSRLGLKKQRFGVIDFYGDD</sequence>
<protein>
    <submittedName>
        <fullName evidence="1">Phage protein</fullName>
    </submittedName>
</protein>
<accession>A0A896TAX9</accession>
<dbReference type="Proteomes" id="UP000663552">
    <property type="component" value="Chromosome"/>
</dbReference>
<dbReference type="Pfam" id="PF09355">
    <property type="entry name" value="Phage_Gp19"/>
    <property type="match status" value="1"/>
</dbReference>
<organism evidence="1 2">
    <name type="scientific">Lactococcus lactis subsp. cremoris</name>
    <name type="common">Streptococcus cremoris</name>
    <dbReference type="NCBI Taxonomy" id="1359"/>
    <lineage>
        <taxon>Bacteria</taxon>
        <taxon>Bacillati</taxon>
        <taxon>Bacillota</taxon>
        <taxon>Bacilli</taxon>
        <taxon>Lactobacillales</taxon>
        <taxon>Streptococcaceae</taxon>
        <taxon>Lactococcus</taxon>
    </lineage>
</organism>
<proteinExistence type="predicted"/>